<keyword evidence="3 9" id="KW-0645">Protease</keyword>
<dbReference type="GO" id="GO:0019774">
    <property type="term" value="C:proteasome core complex, beta-subunit complex"/>
    <property type="evidence" value="ECO:0007669"/>
    <property type="project" value="UniProtKB-UniRule"/>
</dbReference>
<evidence type="ECO:0000313" key="10">
    <source>
        <dbReference type="EMBL" id="RSN74721.1"/>
    </source>
</evidence>
<dbReference type="SUPFAM" id="SSF56235">
    <property type="entry name" value="N-terminal nucleophile aminohydrolases (Ntn hydrolases)"/>
    <property type="match status" value="1"/>
</dbReference>
<comment type="caution">
    <text evidence="10">The sequence shown here is derived from an EMBL/GenBank/DDBJ whole genome shotgun (WGS) entry which is preliminary data.</text>
</comment>
<comment type="caution">
    <text evidence="9">Lacks conserved residue(s) required for the propagation of feature annotation.</text>
</comment>
<keyword evidence="8 9" id="KW-0865">Zymogen</keyword>
<dbReference type="InterPro" id="IPR029055">
    <property type="entry name" value="Ntn_hydrolases_N"/>
</dbReference>
<dbReference type="CDD" id="cd01912">
    <property type="entry name" value="proteasome_beta"/>
    <property type="match status" value="1"/>
</dbReference>
<dbReference type="EC" id="3.4.25.1" evidence="9"/>
<keyword evidence="12" id="KW-1185">Reference proteome</keyword>
<evidence type="ECO:0000256" key="3">
    <source>
        <dbReference type="ARBA" id="ARBA00022670"/>
    </source>
</evidence>
<dbReference type="PANTHER" id="PTHR32194">
    <property type="entry name" value="METALLOPROTEASE TLDD"/>
    <property type="match status" value="1"/>
</dbReference>
<dbReference type="Proteomes" id="UP000277582">
    <property type="component" value="Unassembled WGS sequence"/>
</dbReference>
<protein>
    <recommendedName>
        <fullName evidence="9">Proteasome subunit beta</fullName>
        <ecNumber evidence="9">3.4.25.1</ecNumber>
    </recommendedName>
    <alternativeName>
        <fullName evidence="9">20S proteasome beta subunit</fullName>
    </alternativeName>
    <alternativeName>
        <fullName evidence="9">Proteasome core protein PsmB</fullName>
    </alternativeName>
</protein>
<dbReference type="InterPro" id="IPR019983">
    <property type="entry name" value="Pept_T1A_Psome_bsu_arc"/>
</dbReference>
<dbReference type="RefSeq" id="WP_125671426.1">
    <property type="nucleotide sequence ID" value="NZ_RCOS01000087.1"/>
</dbReference>
<dbReference type="InterPro" id="IPR001353">
    <property type="entry name" value="Proteasome_sua/b"/>
</dbReference>
<dbReference type="InterPro" id="IPR023333">
    <property type="entry name" value="Proteasome_suB-type"/>
</dbReference>
<dbReference type="EMBL" id="RCOS01000087">
    <property type="protein sequence ID" value="RSN74721.1"/>
    <property type="molecule type" value="Genomic_DNA"/>
</dbReference>
<comment type="subunit">
    <text evidence="9">The 20S proteasome core is composed of 14 alpha and 14 beta subunits that assemble into four stacked heptameric rings, resulting in a barrel-shaped structure. The two inner rings, each composed of seven catalytic beta subunits, are sandwiched by two outer rings, each composed of seven alpha subunits. The catalytic chamber with the active sites is on the inside of the barrel. Has a gated structure, the ends of the cylinder being occluded by the N-termini of the alpha-subunits. Is capped at one or both ends by the proteasome regulatory ATPase, PAN.</text>
</comment>
<dbReference type="InterPro" id="IPR016050">
    <property type="entry name" value="Proteasome_bsu_CS"/>
</dbReference>
<dbReference type="InterPro" id="IPR000243">
    <property type="entry name" value="Pept_T1A_subB"/>
</dbReference>
<dbReference type="GO" id="GO:0010498">
    <property type="term" value="P:proteasomal protein catabolic process"/>
    <property type="evidence" value="ECO:0007669"/>
    <property type="project" value="UniProtKB-UniRule"/>
</dbReference>
<comment type="activity regulation">
    <text evidence="9">The formation of the proteasomal ATPase PAN-20S proteasome complex, via the docking of the C-termini of PAN into the intersubunit pockets in the alpha-rings, triggers opening of the gate for substrate entry. Interconversion between the open-gate and close-gate conformations leads to a dynamic regulation of the 20S proteasome proteolysis activity.</text>
</comment>
<evidence type="ECO:0000256" key="5">
    <source>
        <dbReference type="ARBA" id="ARBA00022801"/>
    </source>
</evidence>
<name>A0A429GLP3_9CREN</name>
<evidence type="ECO:0000256" key="4">
    <source>
        <dbReference type="ARBA" id="ARBA00022698"/>
    </source>
</evidence>
<dbReference type="GO" id="GO:0005737">
    <property type="term" value="C:cytoplasm"/>
    <property type="evidence" value="ECO:0007669"/>
    <property type="project" value="UniProtKB-SubCell"/>
</dbReference>
<evidence type="ECO:0000256" key="8">
    <source>
        <dbReference type="ARBA" id="ARBA00023145"/>
    </source>
</evidence>
<evidence type="ECO:0000313" key="11">
    <source>
        <dbReference type="EMBL" id="RZN61439.1"/>
    </source>
</evidence>
<reference evidence="10 12" key="1">
    <citation type="submission" date="2018-10" db="EMBL/GenBank/DDBJ databases">
        <title>Co-occurring genomic capacity for anaerobic methane metabolism and dissimilatory sulfite reduction discovered in the Korarchaeota.</title>
        <authorList>
            <person name="Mckay L.J."/>
            <person name="Dlakic M."/>
            <person name="Fields M.W."/>
            <person name="Delmont T.O."/>
            <person name="Eren A.M."/>
            <person name="Jay Z.J."/>
            <person name="Klingelsmith K.B."/>
            <person name="Rusch D.B."/>
            <person name="Inskeep W.P."/>
        </authorList>
    </citation>
    <scope>NUCLEOTIDE SEQUENCE [LARGE SCALE GENOMIC DNA]</scope>
    <source>
        <strain evidence="10 12">MDKW</strain>
    </source>
</reference>
<evidence type="ECO:0000313" key="12">
    <source>
        <dbReference type="Proteomes" id="UP000277582"/>
    </source>
</evidence>
<evidence type="ECO:0000313" key="13">
    <source>
        <dbReference type="Proteomes" id="UP000316217"/>
    </source>
</evidence>
<evidence type="ECO:0000256" key="6">
    <source>
        <dbReference type="ARBA" id="ARBA00022813"/>
    </source>
</evidence>
<dbReference type="Pfam" id="PF00227">
    <property type="entry name" value="Proteasome"/>
    <property type="match status" value="1"/>
</dbReference>
<evidence type="ECO:0000256" key="9">
    <source>
        <dbReference type="HAMAP-Rule" id="MF_02113"/>
    </source>
</evidence>
<dbReference type="EMBL" id="RXII01000074">
    <property type="protein sequence ID" value="RZN61439.1"/>
    <property type="molecule type" value="Genomic_DNA"/>
</dbReference>
<dbReference type="Proteomes" id="UP000316217">
    <property type="component" value="Unassembled WGS sequence"/>
</dbReference>
<comment type="catalytic activity">
    <reaction evidence="1 9">
        <text>Cleavage of peptide bonds with very broad specificity.</text>
        <dbReference type="EC" id="3.4.25.1"/>
    </reaction>
</comment>
<evidence type="ECO:0000256" key="1">
    <source>
        <dbReference type="ARBA" id="ARBA00001198"/>
    </source>
</evidence>
<organism evidence="10 12">
    <name type="scientific">Candidatus Methanodesulfokora washburnensis</name>
    <dbReference type="NCBI Taxonomy" id="2478471"/>
    <lineage>
        <taxon>Archaea</taxon>
        <taxon>Thermoproteota</taxon>
        <taxon>Candidatus Korarchaeia</taxon>
        <taxon>Candidatus Korarchaeia incertae sedis</taxon>
        <taxon>Candidatus Methanodesulfokora</taxon>
    </lineage>
</organism>
<comment type="similarity">
    <text evidence="9">Belongs to the peptidase T1B family.</text>
</comment>
<keyword evidence="4 9" id="KW-0888">Threonine protease</keyword>
<dbReference type="OrthoDB" id="6330at2157"/>
<evidence type="ECO:0000256" key="2">
    <source>
        <dbReference type="ARBA" id="ARBA00022490"/>
    </source>
</evidence>
<keyword evidence="5 9" id="KW-0378">Hydrolase</keyword>
<sequence>MVLATSLGVKFKNGVVLAADRRVSYGGFILSKAAKKVMKINERVGLSMSGLPADFQELSEILSYNIALYEMDIERKATPTNIARLLSIIMYQRRFYGPFYAEILVGGLEQNNMPKIIVLDPAGGMLEEDYAATGTGAQMATGILERYFKKDLEKDEAVEIAERAMRAAIERDALSGDGIDILIISDSGTEEKFVPARIEWKDVGRRS</sequence>
<keyword evidence="7 9" id="KW-0647">Proteasome</keyword>
<reference evidence="11 13" key="2">
    <citation type="journal article" date="2019" name="Nat. Microbiol.">
        <title>Wide diversity of methane and short-chain alkane metabolisms in uncultured archaea.</title>
        <authorList>
            <person name="Borrel G."/>
            <person name="Adam P.S."/>
            <person name="McKay L.J."/>
            <person name="Chen L.X."/>
            <person name="Sierra-Garcia I.N."/>
            <person name="Sieber C.M."/>
            <person name="Letourneur Q."/>
            <person name="Ghozlane A."/>
            <person name="Andersen G.L."/>
            <person name="Li W.J."/>
            <person name="Hallam S.J."/>
            <person name="Muyzer G."/>
            <person name="de Oliveira V.M."/>
            <person name="Inskeep W.P."/>
            <person name="Banfield J.F."/>
            <person name="Gribaldo S."/>
        </authorList>
    </citation>
    <scope>NUCLEOTIDE SEQUENCE [LARGE SCALE GENOMIC DNA]</scope>
    <source>
        <strain evidence="11">NM4</strain>
    </source>
</reference>
<dbReference type="Gene3D" id="3.60.20.10">
    <property type="entry name" value="Glutamine Phosphoribosylpyrophosphate, subunit 1, domain 1"/>
    <property type="match status" value="1"/>
</dbReference>
<dbReference type="HAMAP" id="MF_02113_A">
    <property type="entry name" value="Proteasome_B_A"/>
    <property type="match status" value="1"/>
</dbReference>
<dbReference type="AlphaFoldDB" id="A0A429GLP3"/>
<dbReference type="PROSITE" id="PS51476">
    <property type="entry name" value="PROTEASOME_BETA_2"/>
    <property type="match status" value="1"/>
</dbReference>
<accession>A0A429GLP3</accession>
<dbReference type="GO" id="GO:0004298">
    <property type="term" value="F:threonine-type endopeptidase activity"/>
    <property type="evidence" value="ECO:0007669"/>
    <property type="project" value="UniProtKB-UniRule"/>
</dbReference>
<feature type="chain" id="PRO_5044509598" description="Proteasome subunit beta" evidence="9">
    <location>
        <begin position="4"/>
        <end position="207"/>
    </location>
</feature>
<dbReference type="PROSITE" id="PS00854">
    <property type="entry name" value="PROTEASOME_BETA_1"/>
    <property type="match status" value="1"/>
</dbReference>
<evidence type="ECO:0000256" key="7">
    <source>
        <dbReference type="ARBA" id="ARBA00022942"/>
    </source>
</evidence>
<feature type="propeptide" id="PRO_5044509599" description="Removed in mature form; by autocatalysis" evidence="9">
    <location>
        <begin position="1"/>
        <end position="3"/>
    </location>
</feature>
<comment type="function">
    <text evidence="9">Component of the proteasome core, a large protease complex with broad specificity involved in protein degradation.</text>
</comment>
<gene>
    <name evidence="9" type="primary">psmB</name>
    <name evidence="10" type="ORF">D6D85_07690</name>
    <name evidence="11" type="ORF">EF810_04845</name>
</gene>
<keyword evidence="6 9" id="KW-0068">Autocatalytic cleavage</keyword>
<comment type="subcellular location">
    <subcellularLocation>
        <location evidence="9">Cytoplasm</location>
    </subcellularLocation>
</comment>
<proteinExistence type="inferred from homology"/>
<dbReference type="PRINTS" id="PR00141">
    <property type="entry name" value="PROTEASOME"/>
</dbReference>
<keyword evidence="2 9" id="KW-0963">Cytoplasm</keyword>
<dbReference type="PANTHER" id="PTHR32194:SF0">
    <property type="entry name" value="ATP-DEPENDENT PROTEASE SUBUNIT HSLV"/>
    <property type="match status" value="1"/>
</dbReference>